<feature type="domain" description="Zinc finger PHD-type" evidence="6">
    <location>
        <begin position="4"/>
        <end position="51"/>
    </location>
</feature>
<dbReference type="SMART" id="SM00249">
    <property type="entry name" value="PHD"/>
    <property type="match status" value="1"/>
</dbReference>
<evidence type="ECO:0000256" key="2">
    <source>
        <dbReference type="ARBA" id="ARBA00022771"/>
    </source>
</evidence>
<dbReference type="InterPro" id="IPR013083">
    <property type="entry name" value="Znf_RING/FYVE/PHD"/>
</dbReference>
<evidence type="ECO:0000256" key="5">
    <source>
        <dbReference type="ARBA" id="ARBA00023163"/>
    </source>
</evidence>
<comment type="caution">
    <text evidence="7">The sequence shown here is derived from an EMBL/GenBank/DDBJ whole genome shotgun (WGS) entry which is preliminary data.</text>
</comment>
<keyword evidence="8" id="KW-1185">Reference proteome</keyword>
<name>A0A445IRF0_GLYSO</name>
<evidence type="ECO:0000313" key="8">
    <source>
        <dbReference type="Proteomes" id="UP000289340"/>
    </source>
</evidence>
<keyword evidence="4" id="KW-0805">Transcription regulation</keyword>
<dbReference type="GO" id="GO:0034244">
    <property type="term" value="P:negative regulation of transcription elongation by RNA polymerase II"/>
    <property type="evidence" value="ECO:0007669"/>
    <property type="project" value="InterPro"/>
</dbReference>
<keyword evidence="5" id="KW-0804">Transcription</keyword>
<dbReference type="SMR" id="A0A445IRF0"/>
<organism evidence="7 8">
    <name type="scientific">Glycine soja</name>
    <name type="common">Wild soybean</name>
    <dbReference type="NCBI Taxonomy" id="3848"/>
    <lineage>
        <taxon>Eukaryota</taxon>
        <taxon>Viridiplantae</taxon>
        <taxon>Streptophyta</taxon>
        <taxon>Embryophyta</taxon>
        <taxon>Tracheophyta</taxon>
        <taxon>Spermatophyta</taxon>
        <taxon>Magnoliopsida</taxon>
        <taxon>eudicotyledons</taxon>
        <taxon>Gunneridae</taxon>
        <taxon>Pentapetalae</taxon>
        <taxon>rosids</taxon>
        <taxon>fabids</taxon>
        <taxon>Fabales</taxon>
        <taxon>Fabaceae</taxon>
        <taxon>Papilionoideae</taxon>
        <taxon>50 kb inversion clade</taxon>
        <taxon>NPAAA clade</taxon>
        <taxon>indigoferoid/millettioid clade</taxon>
        <taxon>Phaseoleae</taxon>
        <taxon>Glycine</taxon>
        <taxon>Glycine subgen. Soja</taxon>
    </lineage>
</organism>
<dbReference type="Proteomes" id="UP000289340">
    <property type="component" value="Chromosome 10"/>
</dbReference>
<dbReference type="Gene3D" id="3.30.40.10">
    <property type="entry name" value="Zinc/RING finger domain, C3HC4 (zinc finger)"/>
    <property type="match status" value="1"/>
</dbReference>
<evidence type="ECO:0000256" key="4">
    <source>
        <dbReference type="ARBA" id="ARBA00023015"/>
    </source>
</evidence>
<keyword evidence="2" id="KW-0863">Zinc-finger</keyword>
<dbReference type="PANTHER" id="PTHR33304:SF18">
    <property type="entry name" value="CHROMATIN REGULATOR PHD FAMILY-RELATED"/>
    <property type="match status" value="1"/>
</dbReference>
<reference evidence="7 8" key="1">
    <citation type="submission" date="2018-09" db="EMBL/GenBank/DDBJ databases">
        <title>A high-quality reference genome of wild soybean provides a powerful tool to mine soybean genomes.</title>
        <authorList>
            <person name="Xie M."/>
            <person name="Chung C.Y.L."/>
            <person name="Li M.-W."/>
            <person name="Wong F.-L."/>
            <person name="Chan T.-F."/>
            <person name="Lam H.-M."/>
        </authorList>
    </citation>
    <scope>NUCLEOTIDE SEQUENCE [LARGE SCALE GENOMIC DNA]</scope>
    <source>
        <strain evidence="8">cv. W05</strain>
        <tissue evidence="7">Hypocotyl of etiolated seedlings</tissue>
    </source>
</reference>
<dbReference type="InterPro" id="IPR001965">
    <property type="entry name" value="Znf_PHD"/>
</dbReference>
<evidence type="ECO:0000256" key="3">
    <source>
        <dbReference type="ARBA" id="ARBA00022833"/>
    </source>
</evidence>
<keyword evidence="1" id="KW-0479">Metal-binding</keyword>
<sequence length="343" mass="38688">MEAVCLHCGDRGFPETLVFCTECKAYALHRYCLKGPVVFTDAVTWFCEDCATKLGVPPALDQSTPISSVSRNNCIQRVKKHNKQRKKKLKKKQKKGKANSSLVAKTKEVLSGCHISPEPEHPQCSNRGEECEMKDECGPAPRDVANFDVGEEESVARDLANSDEGFKSVPVSQGATDNDSGCVELDGHVYAHPTIDPIWRGSMYFCNETNGTVNGVLAHMSNLACSKVAEETGHFPEVLHAELLPRDKVWPESFKSRRPTDQDIALFIFPDTEGSEKDFDKLVEDIMINEHVIRIVAKKAELLIFHSIELPIQYWRFEAKYYLWGVFRRKQTSEETNDAVYRD</sequence>
<accession>A0A445IRF0</accession>
<dbReference type="SUPFAM" id="SSF57903">
    <property type="entry name" value="FYVE/PHD zinc finger"/>
    <property type="match status" value="1"/>
</dbReference>
<dbReference type="GO" id="GO:0140566">
    <property type="term" value="F:histone reader activity"/>
    <property type="evidence" value="ECO:0007669"/>
    <property type="project" value="InterPro"/>
</dbReference>
<dbReference type="GO" id="GO:0008270">
    <property type="term" value="F:zinc ion binding"/>
    <property type="evidence" value="ECO:0007669"/>
    <property type="project" value="UniProtKB-KW"/>
</dbReference>
<evidence type="ECO:0000313" key="7">
    <source>
        <dbReference type="EMBL" id="RZB88630.1"/>
    </source>
</evidence>
<keyword evidence="3" id="KW-0862">Zinc</keyword>
<dbReference type="InterPro" id="IPR019786">
    <property type="entry name" value="Zinc_finger_PHD-type_CS"/>
</dbReference>
<dbReference type="AlphaFoldDB" id="A0A445IRF0"/>
<protein>
    <recommendedName>
        <fullName evidence="6">Zinc finger PHD-type domain-containing protein</fullName>
    </recommendedName>
</protein>
<evidence type="ECO:0000256" key="1">
    <source>
        <dbReference type="ARBA" id="ARBA00022723"/>
    </source>
</evidence>
<dbReference type="PANTHER" id="PTHR33304">
    <property type="match status" value="1"/>
</dbReference>
<dbReference type="Pfam" id="PF23121">
    <property type="entry name" value="SPOC_AIPP2"/>
    <property type="match status" value="1"/>
</dbReference>
<dbReference type="InterPro" id="IPR056280">
    <property type="entry name" value="AIPP2-like_SPOC"/>
</dbReference>
<proteinExistence type="predicted"/>
<dbReference type="Gramene" id="XM_028327456.1">
    <property type="protein sequence ID" value="XP_028183257.1"/>
    <property type="gene ID" value="LOC114370165"/>
</dbReference>
<gene>
    <name evidence="7" type="ORF">D0Y65_027851</name>
</gene>
<dbReference type="InterPro" id="IPR049914">
    <property type="entry name" value="PHD1-3/5-6"/>
</dbReference>
<dbReference type="InterPro" id="IPR011011">
    <property type="entry name" value="Znf_FYVE_PHD"/>
</dbReference>
<dbReference type="PROSITE" id="PS01359">
    <property type="entry name" value="ZF_PHD_1"/>
    <property type="match status" value="1"/>
</dbReference>
<dbReference type="EMBL" id="QZWG01000010">
    <property type="protein sequence ID" value="RZB88630.1"/>
    <property type="molecule type" value="Genomic_DNA"/>
</dbReference>
<evidence type="ECO:0000259" key="6">
    <source>
        <dbReference type="SMART" id="SM00249"/>
    </source>
</evidence>